<evidence type="ECO:0000313" key="3">
    <source>
        <dbReference type="EMBL" id="PPU59203.1"/>
    </source>
</evidence>
<name>A0A2S7CCF6_9XANT</name>
<dbReference type="InterPro" id="IPR003594">
    <property type="entry name" value="HATPase_dom"/>
</dbReference>
<dbReference type="InterPro" id="IPR036890">
    <property type="entry name" value="HATPase_C_sf"/>
</dbReference>
<dbReference type="RefSeq" id="WP_104614127.1">
    <property type="nucleotide sequence ID" value="NZ_CP167817.1"/>
</dbReference>
<organism evidence="3 4">
    <name type="scientific">Xanthomonas dyei</name>
    <dbReference type="NCBI Taxonomy" id="743699"/>
    <lineage>
        <taxon>Bacteria</taxon>
        <taxon>Pseudomonadati</taxon>
        <taxon>Pseudomonadota</taxon>
        <taxon>Gammaproteobacteria</taxon>
        <taxon>Lysobacterales</taxon>
        <taxon>Lysobacteraceae</taxon>
        <taxon>Xanthomonas</taxon>
    </lineage>
</organism>
<dbReference type="InterPro" id="IPR036457">
    <property type="entry name" value="PPM-type-like_dom_sf"/>
</dbReference>
<dbReference type="Pfam" id="PF07228">
    <property type="entry name" value="SpoIIE"/>
    <property type="match status" value="1"/>
</dbReference>
<feature type="domain" description="PPM-type phosphatase" evidence="1">
    <location>
        <begin position="170"/>
        <end position="331"/>
    </location>
</feature>
<dbReference type="AlphaFoldDB" id="A0A2S7CCF6"/>
<comment type="caution">
    <text evidence="3">The sequence shown here is derived from an EMBL/GenBank/DDBJ whole genome shotgun (WGS) entry which is preliminary data.</text>
</comment>
<evidence type="ECO:0000313" key="4">
    <source>
        <dbReference type="Proteomes" id="UP000238908"/>
    </source>
</evidence>
<dbReference type="Gene3D" id="3.30.565.10">
    <property type="entry name" value="Histidine kinase-like ATPase, C-terminal domain"/>
    <property type="match status" value="1"/>
</dbReference>
<dbReference type="Proteomes" id="UP000238908">
    <property type="component" value="Unassembled WGS sequence"/>
</dbReference>
<dbReference type="Pfam" id="PF13581">
    <property type="entry name" value="HATPase_c_2"/>
    <property type="match status" value="1"/>
</dbReference>
<dbReference type="SUPFAM" id="SSF81606">
    <property type="entry name" value="PP2C-like"/>
    <property type="match status" value="1"/>
</dbReference>
<feature type="domain" description="Histidine kinase/HSP90-like ATPase" evidence="2">
    <location>
        <begin position="17"/>
        <end position="130"/>
    </location>
</feature>
<evidence type="ECO:0000259" key="2">
    <source>
        <dbReference type="Pfam" id="PF13581"/>
    </source>
</evidence>
<reference evidence="3 4" key="1">
    <citation type="submission" date="2016-08" db="EMBL/GenBank/DDBJ databases">
        <authorList>
            <person name="Seilhamer J.J."/>
        </authorList>
    </citation>
    <scope>NUCLEOTIDE SEQUENCE [LARGE SCALE GENOMIC DNA]</scope>
    <source>
        <strain evidence="3 4">CFBP7245</strain>
    </source>
</reference>
<dbReference type="InterPro" id="IPR001932">
    <property type="entry name" value="PPM-type_phosphatase-like_dom"/>
</dbReference>
<protein>
    <submittedName>
        <fullName evidence="3">Transcriptional regulator</fullName>
    </submittedName>
</protein>
<dbReference type="InterPro" id="IPR039248">
    <property type="entry name" value="Ptase_RsbX"/>
</dbReference>
<accession>A0A2S7CCF6</accession>
<sequence length="336" mass="34632">MEVNVAGALTQVIRVEEVTQVGQVRRDAVALAQASGFDEGACGRVALVATELCTNLLNHAGGGQIQLCSVAGRHGIGVELCALDHGPGFVLADCLPDGYSTGSTPGNGLGAVRRHAALLDAYSDRTGAVVLARVYADANTTPDLPYGAIRLPLHSEVVCGDAWHLAIDTQHVTVTLIDGLGHGPGAADAADAGTRVAATASGEPDALLALLHAGMTGSRGGATAVMQFDASSGQVRFAGVGNIAAALCDGDGVRGMPSHPGIVGVQFRSARPFDFPQAAGKLLVMHSDGLQTRWNLRDHAGLLSRHPRIIAAVLLRDYARGRDDACVFVMRLGGMQ</sequence>
<dbReference type="PANTHER" id="PTHR35801">
    <property type="entry name" value="PHOSPHOSERINE PHOSPHATASE RSBX"/>
    <property type="match status" value="1"/>
</dbReference>
<gene>
    <name evidence="3" type="ORF">XdyCFBP7245_01895</name>
</gene>
<dbReference type="Gene3D" id="3.60.40.10">
    <property type="entry name" value="PPM-type phosphatase domain"/>
    <property type="match status" value="1"/>
</dbReference>
<dbReference type="EMBL" id="MDEE01000001">
    <property type="protein sequence ID" value="PPU59203.1"/>
    <property type="molecule type" value="Genomic_DNA"/>
</dbReference>
<evidence type="ECO:0000259" key="1">
    <source>
        <dbReference type="Pfam" id="PF07228"/>
    </source>
</evidence>
<proteinExistence type="predicted"/>
<dbReference type="PANTHER" id="PTHR35801:SF1">
    <property type="entry name" value="PHOSPHOSERINE PHOSPHATASE RSBX"/>
    <property type="match status" value="1"/>
</dbReference>